<gene>
    <name evidence="1" type="ORF">FTRO_0010050</name>
</gene>
<proteinExistence type="predicted"/>
<protein>
    <submittedName>
        <fullName evidence="1">Uncharacterized protein</fullName>
    </submittedName>
</protein>
<organism evidence="1">
    <name type="scientific">Fructobacillus tropaeoli</name>
    <dbReference type="NCBI Taxonomy" id="709323"/>
    <lineage>
        <taxon>Bacteria</taxon>
        <taxon>Bacillati</taxon>
        <taxon>Bacillota</taxon>
        <taxon>Bacilli</taxon>
        <taxon>Lactobacillales</taxon>
        <taxon>Lactobacillaceae</taxon>
        <taxon>Fructobacillus</taxon>
    </lineage>
</organism>
<accession>A0A3F3HC11</accession>
<name>A0A3F3HC11_9LACO</name>
<sequence>MFAEIGIGGNSGLHHSELILDDADLETVQLGTISQFCGYKIILLKRKKRDRKEILLTGFILLLEFGPFNRTSQIVKKERFHSKIHPALTVNSF</sequence>
<dbReference type="AlphaFoldDB" id="A0A3F3HC11"/>
<reference evidence="1" key="1">
    <citation type="journal article" date="2015" name="BMC Genomics">
        <title>Comparative genomics of Fructobacillus spp. and Leuconostoc spp. reveals niche-specific evolution of Fructobacillus spp.</title>
        <authorList>
            <person name="Endo A."/>
            <person name="Tanizawa Y."/>
            <person name="Tanaka N."/>
            <person name="Maeno S."/>
            <person name="Kumar H."/>
            <person name="Shiwa Y."/>
            <person name="Okada S."/>
            <person name="Yoshikawa H."/>
            <person name="Dicks L."/>
            <person name="Nakagawa J."/>
            <person name="Arita M."/>
        </authorList>
    </citation>
    <scope>NUCLEOTIDE SEQUENCE [LARGE SCALE GENOMIC DNA]</scope>
    <source>
        <strain evidence="1">F214-1</strain>
    </source>
</reference>
<dbReference type="Proteomes" id="UP000064514">
    <property type="component" value="Unassembled WGS sequence"/>
</dbReference>
<dbReference type="RefSeq" id="WP_059393018.1">
    <property type="nucleotide sequence ID" value="NZ_DF968078.1"/>
</dbReference>
<dbReference type="EMBL" id="DF968078">
    <property type="protein sequence ID" value="GAP03463.1"/>
    <property type="molecule type" value="Genomic_DNA"/>
</dbReference>
<evidence type="ECO:0000313" key="1">
    <source>
        <dbReference type="EMBL" id="GAP03463.1"/>
    </source>
</evidence>